<protein>
    <submittedName>
        <fullName evidence="6">Uncharacterized protein</fullName>
    </submittedName>
</protein>
<dbReference type="GO" id="GO:0001405">
    <property type="term" value="C:PAM complex, Tim23 associated import motor"/>
    <property type="evidence" value="ECO:0007669"/>
    <property type="project" value="TreeGrafter"/>
</dbReference>
<proteinExistence type="predicted"/>
<dbReference type="Proteomes" id="UP000694382">
    <property type="component" value="Chromosome 2"/>
</dbReference>
<evidence type="ECO:0000256" key="2">
    <source>
        <dbReference type="ARBA" id="ARBA00022792"/>
    </source>
</evidence>
<dbReference type="InterPro" id="IPR036869">
    <property type="entry name" value="J_dom_sf"/>
</dbReference>
<organism evidence="6 7">
    <name type="scientific">Geospiza parvula</name>
    <name type="common">Small tree-finch</name>
    <name type="synonym">Camarhynchus parvulus</name>
    <dbReference type="NCBI Taxonomy" id="87175"/>
    <lineage>
        <taxon>Eukaryota</taxon>
        <taxon>Metazoa</taxon>
        <taxon>Chordata</taxon>
        <taxon>Craniata</taxon>
        <taxon>Vertebrata</taxon>
        <taxon>Euteleostomi</taxon>
        <taxon>Archelosauria</taxon>
        <taxon>Archosauria</taxon>
        <taxon>Dinosauria</taxon>
        <taxon>Saurischia</taxon>
        <taxon>Theropoda</taxon>
        <taxon>Coelurosauria</taxon>
        <taxon>Aves</taxon>
        <taxon>Neognathae</taxon>
        <taxon>Neoaves</taxon>
        <taxon>Telluraves</taxon>
        <taxon>Australaves</taxon>
        <taxon>Passeriformes</taxon>
        <taxon>Thraupidae</taxon>
        <taxon>Camarhynchus</taxon>
    </lineage>
</organism>
<dbReference type="Gene3D" id="1.10.287.110">
    <property type="entry name" value="DnaJ domain"/>
    <property type="match status" value="1"/>
</dbReference>
<dbReference type="GO" id="GO:0030150">
    <property type="term" value="P:protein import into mitochondrial matrix"/>
    <property type="evidence" value="ECO:0007669"/>
    <property type="project" value="TreeGrafter"/>
</dbReference>
<reference evidence="6" key="2">
    <citation type="submission" date="2025-08" db="UniProtKB">
        <authorList>
            <consortium name="Ensembl"/>
        </authorList>
    </citation>
    <scope>IDENTIFICATION</scope>
</reference>
<evidence type="ECO:0000256" key="5">
    <source>
        <dbReference type="SAM" id="MobiDB-lite"/>
    </source>
</evidence>
<comment type="subcellular location">
    <subcellularLocation>
        <location evidence="1">Mitochondrion inner membrane</location>
    </subcellularLocation>
</comment>
<evidence type="ECO:0000256" key="3">
    <source>
        <dbReference type="ARBA" id="ARBA00023128"/>
    </source>
</evidence>
<accession>A0A8U8B8H4</accession>
<dbReference type="SUPFAM" id="SSF46565">
    <property type="entry name" value="Chaperone J-domain"/>
    <property type="match status" value="1"/>
</dbReference>
<keyword evidence="2" id="KW-0999">Mitochondrion inner membrane</keyword>
<dbReference type="PANTHER" id="PTHR12763:SF7">
    <property type="entry name" value="DNAJ HOMOLOG SUBFAMILY C MEMBER 15"/>
    <property type="match status" value="1"/>
</dbReference>
<keyword evidence="3" id="KW-0496">Mitochondrion</keyword>
<name>A0A8U8B8H4_GEOPR</name>
<reference evidence="6" key="1">
    <citation type="submission" date="2020-02" db="EMBL/GenBank/DDBJ databases">
        <authorList>
            <person name="Enbody D E."/>
            <person name="Pettersson E M."/>
        </authorList>
    </citation>
    <scope>NUCLEOTIDE SEQUENCE [LARGE SCALE GENOMIC DNA]</scope>
</reference>
<evidence type="ECO:0000256" key="4">
    <source>
        <dbReference type="ARBA" id="ARBA00023136"/>
    </source>
</evidence>
<dbReference type="GO" id="GO:0001671">
    <property type="term" value="F:ATPase activator activity"/>
    <property type="evidence" value="ECO:0007669"/>
    <property type="project" value="TreeGrafter"/>
</dbReference>
<evidence type="ECO:0000313" key="6">
    <source>
        <dbReference type="Ensembl" id="ENSCPVP00000025683.1"/>
    </source>
</evidence>
<evidence type="ECO:0000256" key="1">
    <source>
        <dbReference type="ARBA" id="ARBA00004273"/>
    </source>
</evidence>
<feature type="region of interest" description="Disordered" evidence="5">
    <location>
        <begin position="112"/>
        <end position="138"/>
    </location>
</feature>
<reference evidence="6" key="3">
    <citation type="submission" date="2025-09" db="UniProtKB">
        <authorList>
            <consortium name="Ensembl"/>
        </authorList>
    </citation>
    <scope>IDENTIFICATION</scope>
</reference>
<dbReference type="Ensembl" id="ENSCPVT00000024928.1">
    <property type="protein sequence ID" value="ENSCPVP00000025683.1"/>
    <property type="gene ID" value="ENSCPVG00000017817.1"/>
</dbReference>
<sequence length="138" mass="14333">MEPLVSFCGARSDHGVVPAGPRDSWVPGPLQALAELSQARLGLARTVAAAGIGVATVSCTVSTSGTCSISSYCKGGFEQKTSAQAACLLLGVSPSADKDKIRTADRISRILKHPDKRGSPDVAEEEGQDSFEKTIPCM</sequence>
<keyword evidence="7" id="KW-1185">Reference proteome</keyword>
<evidence type="ECO:0000313" key="7">
    <source>
        <dbReference type="Proteomes" id="UP000694382"/>
    </source>
</evidence>
<dbReference type="PANTHER" id="PTHR12763">
    <property type="match status" value="1"/>
</dbReference>
<dbReference type="AlphaFoldDB" id="A0A8U8B8H4"/>
<keyword evidence="4" id="KW-0472">Membrane</keyword>